<protein>
    <recommendedName>
        <fullName evidence="1">DUF7693 domain-containing protein</fullName>
    </recommendedName>
</protein>
<evidence type="ECO:0000313" key="3">
    <source>
        <dbReference type="Proteomes" id="UP001597206"/>
    </source>
</evidence>
<comment type="caution">
    <text evidence="2">The sequence shown here is derived from an EMBL/GenBank/DDBJ whole genome shotgun (WGS) entry which is preliminary data.</text>
</comment>
<evidence type="ECO:0000259" key="1">
    <source>
        <dbReference type="Pfam" id="PF24745"/>
    </source>
</evidence>
<dbReference type="RefSeq" id="WP_379031323.1">
    <property type="nucleotide sequence ID" value="NZ_JBHTLN010000001.1"/>
</dbReference>
<evidence type="ECO:0000313" key="2">
    <source>
        <dbReference type="EMBL" id="MFD1121847.1"/>
    </source>
</evidence>
<keyword evidence="3" id="KW-1185">Reference proteome</keyword>
<gene>
    <name evidence="2" type="ORF">ACFQ2T_04980</name>
</gene>
<reference evidence="3" key="1">
    <citation type="journal article" date="2019" name="Int. J. Syst. Evol. Microbiol.">
        <title>The Global Catalogue of Microorganisms (GCM) 10K type strain sequencing project: providing services to taxonomists for standard genome sequencing and annotation.</title>
        <authorList>
            <consortium name="The Broad Institute Genomics Platform"/>
            <consortium name="The Broad Institute Genome Sequencing Center for Infectious Disease"/>
            <person name="Wu L."/>
            <person name="Ma J."/>
        </authorList>
    </citation>
    <scope>NUCLEOTIDE SEQUENCE [LARGE SCALE GENOMIC DNA]</scope>
    <source>
        <strain evidence="3">CCUG 58411</strain>
    </source>
</reference>
<dbReference type="InterPro" id="IPR056110">
    <property type="entry name" value="DUF7693"/>
</dbReference>
<feature type="domain" description="DUF7693" evidence="1">
    <location>
        <begin position="5"/>
        <end position="101"/>
    </location>
</feature>
<accession>A0ABW3PDG1</accession>
<dbReference type="EMBL" id="JBHTLN010000001">
    <property type="protein sequence ID" value="MFD1121847.1"/>
    <property type="molecule type" value="Genomic_DNA"/>
</dbReference>
<proteinExistence type="predicted"/>
<organism evidence="2 3">
    <name type="scientific">Methylophilus flavus</name>
    <dbReference type="NCBI Taxonomy" id="640084"/>
    <lineage>
        <taxon>Bacteria</taxon>
        <taxon>Pseudomonadati</taxon>
        <taxon>Pseudomonadota</taxon>
        <taxon>Betaproteobacteria</taxon>
        <taxon>Nitrosomonadales</taxon>
        <taxon>Methylophilaceae</taxon>
        <taxon>Methylophilus</taxon>
    </lineage>
</organism>
<name>A0ABW3PDG1_9PROT</name>
<dbReference type="Pfam" id="PF24745">
    <property type="entry name" value="DUF7693"/>
    <property type="match status" value="1"/>
</dbReference>
<dbReference type="Proteomes" id="UP001597206">
    <property type="component" value="Unassembled WGS sequence"/>
</dbReference>
<sequence>MNPAISMKEAADILRKAISGELPLVSVAGKGKWQEGYCGNFEFTIGDWTFIFFNDCDELDYVDKVTAPDGRIAEFDDWCTDELIGCPFNDLTDAEMAKLEDMVYVS</sequence>